<reference evidence="2" key="1">
    <citation type="journal article" date="2014" name="Front. Microbiol.">
        <title>High frequency of phylogenetically diverse reductive dehalogenase-homologous genes in deep subseafloor sedimentary metagenomes.</title>
        <authorList>
            <person name="Kawai M."/>
            <person name="Futagami T."/>
            <person name="Toyoda A."/>
            <person name="Takaki Y."/>
            <person name="Nishi S."/>
            <person name="Hori S."/>
            <person name="Arai W."/>
            <person name="Tsubouchi T."/>
            <person name="Morono Y."/>
            <person name="Uchiyama I."/>
            <person name="Ito T."/>
            <person name="Fujiyama A."/>
            <person name="Inagaki F."/>
            <person name="Takami H."/>
        </authorList>
    </citation>
    <scope>NUCLEOTIDE SEQUENCE</scope>
    <source>
        <strain evidence="2">Expedition CK06-06</strain>
    </source>
</reference>
<name>X1A6V2_9ZZZZ</name>
<feature type="region of interest" description="Disordered" evidence="1">
    <location>
        <begin position="1"/>
        <end position="32"/>
    </location>
</feature>
<proteinExistence type="predicted"/>
<organism evidence="2">
    <name type="scientific">marine sediment metagenome</name>
    <dbReference type="NCBI Taxonomy" id="412755"/>
    <lineage>
        <taxon>unclassified sequences</taxon>
        <taxon>metagenomes</taxon>
        <taxon>ecological metagenomes</taxon>
    </lineage>
</organism>
<accession>X1A6V2</accession>
<sequence>MRCRGSAIKHRVSKPHGPHSHGAGKSDYAHGLRGHAWEGHGLERKCKNCGEKPRHLR</sequence>
<protein>
    <submittedName>
        <fullName evidence="2">Uncharacterized protein</fullName>
    </submittedName>
</protein>
<dbReference type="EMBL" id="BART01013510">
    <property type="protein sequence ID" value="GAG77905.1"/>
    <property type="molecule type" value="Genomic_DNA"/>
</dbReference>
<evidence type="ECO:0000313" key="2">
    <source>
        <dbReference type="EMBL" id="GAG77905.1"/>
    </source>
</evidence>
<gene>
    <name evidence="2" type="ORF">S01H4_27584</name>
</gene>
<comment type="caution">
    <text evidence="2">The sequence shown here is derived from an EMBL/GenBank/DDBJ whole genome shotgun (WGS) entry which is preliminary data.</text>
</comment>
<dbReference type="AlphaFoldDB" id="X1A6V2"/>
<evidence type="ECO:0000256" key="1">
    <source>
        <dbReference type="SAM" id="MobiDB-lite"/>
    </source>
</evidence>
<feature type="compositionally biased region" description="Basic residues" evidence="1">
    <location>
        <begin position="1"/>
        <end position="19"/>
    </location>
</feature>